<dbReference type="InterPro" id="IPR042118">
    <property type="entry name" value="QueA_dom1"/>
</dbReference>
<dbReference type="InterPro" id="IPR036100">
    <property type="entry name" value="QueA_sf"/>
</dbReference>
<keyword evidence="5" id="KW-0413">Isomerase</keyword>
<dbReference type="RefSeq" id="WP_052565170.1">
    <property type="nucleotide sequence ID" value="NZ_JQKF01000002.1"/>
</dbReference>
<dbReference type="GO" id="GO:0008616">
    <property type="term" value="P:tRNA queuosine(34) biosynthetic process"/>
    <property type="evidence" value="ECO:0007669"/>
    <property type="project" value="UniProtKB-KW"/>
</dbReference>
<name>A0A0D8FXP3_9ACTN</name>
<dbReference type="STRING" id="1121877.FEAC_02880"/>
<dbReference type="NCBIfam" id="NF001140">
    <property type="entry name" value="PRK00147.1"/>
    <property type="match status" value="1"/>
</dbReference>
<dbReference type="eggNOG" id="COG0809">
    <property type="taxonomic scope" value="Bacteria"/>
</dbReference>
<keyword evidence="6" id="KW-1185">Reference proteome</keyword>
<evidence type="ECO:0000313" key="5">
    <source>
        <dbReference type="EMBL" id="KJE77916.1"/>
    </source>
</evidence>
<gene>
    <name evidence="5" type="primary">queA</name>
    <name evidence="5" type="ORF">FEAC_02880</name>
</gene>
<dbReference type="GeneID" id="78371633"/>
<reference evidence="5 6" key="1">
    <citation type="submission" date="2015-01" db="EMBL/GenBank/DDBJ databases">
        <title>Draft genome of the acidophilic iron oxidizer Ferrimicrobium acidiphilum strain T23.</title>
        <authorList>
            <person name="Poehlein A."/>
            <person name="Eisen S."/>
            <person name="Schloemann M."/>
            <person name="Johnson B.D."/>
            <person name="Daniel R."/>
            <person name="Muehling M."/>
        </authorList>
    </citation>
    <scope>NUCLEOTIDE SEQUENCE [LARGE SCALE GENOMIC DNA]</scope>
    <source>
        <strain evidence="5 6">T23</strain>
    </source>
</reference>
<sequence length="354" mass="38617">MVAQSDDWSVIDSYDYELPSDRIARVPAEPRSSAKLLVGLDDPPSVTTVADLGSLLKEGDVVVVNDSKVVPARFHVRRDTGGQVEVLLLSPHGAMFEALVRPNARVRNGELLYIDGRPVFRVSGIGEQSSGLRTRYVEVLGDAVFALGEIPLPPYLEGVTVDPDRYQTIYANRPGSVAAPTAGLHFDARLLGDLARRGIEVVRVELEVGLGTFAPVKERELANHVMHAERYRVSEDAFERISSARRVVAIGTTVVRTLETISHGGALTGSSELFIVPGFDFRCVDLLLTNFHVPKSTLLALVAAAIGSRWRVLYEYALANDFRLLSLGDAMLIPTGRVDDPSLARFPSHSRGDH</sequence>
<dbReference type="PANTHER" id="PTHR30307:SF0">
    <property type="entry name" value="S-ADENOSYLMETHIONINE:TRNA RIBOSYLTRANSFERASE-ISOMERASE"/>
    <property type="match status" value="1"/>
</dbReference>
<dbReference type="InterPro" id="IPR042119">
    <property type="entry name" value="QueA_dom2"/>
</dbReference>
<dbReference type="GO" id="GO:0051075">
    <property type="term" value="F:S-adenosylmethionine:tRNA ribosyltransferase-isomerase activity"/>
    <property type="evidence" value="ECO:0007669"/>
    <property type="project" value="UniProtKB-EC"/>
</dbReference>
<accession>A0A0D8FXP3</accession>
<evidence type="ECO:0000256" key="3">
    <source>
        <dbReference type="ARBA" id="ARBA00022691"/>
    </source>
</evidence>
<evidence type="ECO:0000256" key="2">
    <source>
        <dbReference type="ARBA" id="ARBA00022679"/>
    </source>
</evidence>
<dbReference type="EC" id="2.4.99.17" evidence="5"/>
<keyword evidence="2 5" id="KW-0808">Transferase</keyword>
<dbReference type="InterPro" id="IPR003699">
    <property type="entry name" value="QueA"/>
</dbReference>
<keyword evidence="4" id="KW-0671">Queuosine biosynthesis</keyword>
<dbReference type="SUPFAM" id="SSF111337">
    <property type="entry name" value="QueA-like"/>
    <property type="match status" value="1"/>
</dbReference>
<dbReference type="Pfam" id="PF02547">
    <property type="entry name" value="Queuosine_synth"/>
    <property type="match status" value="1"/>
</dbReference>
<proteinExistence type="predicted"/>
<dbReference type="EMBL" id="JXUW01000002">
    <property type="protein sequence ID" value="KJE77916.1"/>
    <property type="molecule type" value="Genomic_DNA"/>
</dbReference>
<dbReference type="Gene3D" id="2.40.10.240">
    <property type="entry name" value="QueA-like"/>
    <property type="match status" value="1"/>
</dbReference>
<keyword evidence="1" id="KW-0963">Cytoplasm</keyword>
<protein>
    <submittedName>
        <fullName evidence="5">S-adenosylmethionine:tRNA ribosyltransferase-isomerase</fullName>
        <ecNumber evidence="5">2.4.99.17</ecNumber>
    </submittedName>
</protein>
<evidence type="ECO:0000256" key="4">
    <source>
        <dbReference type="ARBA" id="ARBA00022785"/>
    </source>
</evidence>
<evidence type="ECO:0000313" key="6">
    <source>
        <dbReference type="Proteomes" id="UP000032336"/>
    </source>
</evidence>
<dbReference type="NCBIfam" id="TIGR00113">
    <property type="entry name" value="queA"/>
    <property type="match status" value="1"/>
</dbReference>
<evidence type="ECO:0000256" key="1">
    <source>
        <dbReference type="ARBA" id="ARBA00022490"/>
    </source>
</evidence>
<dbReference type="PANTHER" id="PTHR30307">
    <property type="entry name" value="S-ADENOSYLMETHIONINE:TRNA RIBOSYLTRANSFERASE-ISOMERASE"/>
    <property type="match status" value="1"/>
</dbReference>
<comment type="caution">
    <text evidence="5">The sequence shown here is derived from an EMBL/GenBank/DDBJ whole genome shotgun (WGS) entry which is preliminary data.</text>
</comment>
<dbReference type="AlphaFoldDB" id="A0A0D8FXP3"/>
<keyword evidence="5" id="KW-0328">Glycosyltransferase</keyword>
<dbReference type="Gene3D" id="3.40.1780.10">
    <property type="entry name" value="QueA-like"/>
    <property type="match status" value="1"/>
</dbReference>
<dbReference type="Proteomes" id="UP000032336">
    <property type="component" value="Unassembled WGS sequence"/>
</dbReference>
<dbReference type="PATRIC" id="fig|1121877.4.peg.313"/>
<keyword evidence="3" id="KW-0949">S-adenosyl-L-methionine</keyword>
<organism evidence="5 6">
    <name type="scientific">Ferrimicrobium acidiphilum DSM 19497</name>
    <dbReference type="NCBI Taxonomy" id="1121877"/>
    <lineage>
        <taxon>Bacteria</taxon>
        <taxon>Bacillati</taxon>
        <taxon>Actinomycetota</taxon>
        <taxon>Acidimicrobiia</taxon>
        <taxon>Acidimicrobiales</taxon>
        <taxon>Acidimicrobiaceae</taxon>
        <taxon>Ferrimicrobium</taxon>
    </lineage>
</organism>